<accession>A0A1J1E300</accession>
<keyword evidence="2" id="KW-0813">Transport</keyword>
<keyword evidence="5 6" id="KW-0472">Membrane</keyword>
<comment type="subcellular location">
    <subcellularLocation>
        <location evidence="1">Endomembrane system</location>
        <topology evidence="1">Multi-pass membrane protein</topology>
    </subcellularLocation>
</comment>
<feature type="transmembrane region" description="Helical" evidence="6">
    <location>
        <begin position="335"/>
        <end position="353"/>
    </location>
</feature>
<feature type="transmembrane region" description="Helical" evidence="6">
    <location>
        <begin position="374"/>
        <end position="397"/>
    </location>
</feature>
<feature type="transmembrane region" description="Helical" evidence="6">
    <location>
        <begin position="112"/>
        <end position="136"/>
    </location>
</feature>
<evidence type="ECO:0000256" key="5">
    <source>
        <dbReference type="ARBA" id="ARBA00023136"/>
    </source>
</evidence>
<keyword evidence="8" id="KW-1185">Reference proteome</keyword>
<dbReference type="Pfam" id="PF11700">
    <property type="entry name" value="ATG22"/>
    <property type="match status" value="1"/>
</dbReference>
<evidence type="ECO:0000256" key="3">
    <source>
        <dbReference type="ARBA" id="ARBA00022692"/>
    </source>
</evidence>
<name>A0A1J1E300_9FLAO</name>
<evidence type="ECO:0000313" key="7">
    <source>
        <dbReference type="EMBL" id="BAV95333.1"/>
    </source>
</evidence>
<feature type="transmembrane region" description="Helical" evidence="6">
    <location>
        <begin position="185"/>
        <end position="207"/>
    </location>
</feature>
<evidence type="ECO:0000313" key="8">
    <source>
        <dbReference type="Proteomes" id="UP000243197"/>
    </source>
</evidence>
<dbReference type="InterPro" id="IPR024671">
    <property type="entry name" value="Atg22-like"/>
</dbReference>
<dbReference type="AlphaFoldDB" id="A0A1J1E300"/>
<gene>
    <name evidence="7" type="ORF">JBKA6_1320</name>
</gene>
<keyword evidence="4 6" id="KW-1133">Transmembrane helix</keyword>
<feature type="transmembrane region" description="Helical" evidence="6">
    <location>
        <begin position="280"/>
        <end position="299"/>
    </location>
</feature>
<dbReference type="Proteomes" id="UP000243197">
    <property type="component" value="Chromosome"/>
</dbReference>
<dbReference type="OrthoDB" id="9768783at2"/>
<feature type="transmembrane region" description="Helical" evidence="6">
    <location>
        <begin position="12"/>
        <end position="34"/>
    </location>
</feature>
<evidence type="ECO:0000256" key="2">
    <source>
        <dbReference type="ARBA" id="ARBA00022448"/>
    </source>
</evidence>
<dbReference type="KEGG" id="ise:JBKA6_1320"/>
<dbReference type="Gene3D" id="1.20.1250.20">
    <property type="entry name" value="MFS general substrate transporter like domains"/>
    <property type="match status" value="1"/>
</dbReference>
<feature type="transmembrane region" description="Helical" evidence="6">
    <location>
        <begin position="403"/>
        <end position="423"/>
    </location>
</feature>
<evidence type="ECO:0000256" key="6">
    <source>
        <dbReference type="SAM" id="Phobius"/>
    </source>
</evidence>
<dbReference type="InterPro" id="IPR050495">
    <property type="entry name" value="ATG22/LtaA_families"/>
</dbReference>
<sequence length="429" mass="48819">MNYNKRSIKGWIFYDCANSVYSLVIATTIFPIYYNDYITKDIESIYFLGFNFMPKTLYIYSLSLSFLIVVIISPILSGIADYIGNKKIFMKFFCYLGAISCSSMYFLDNNTIWPSIILSMLANIGFWGSIVFYNAFLSELVPMRYRDIVSAKGYSMGYLGSSMLLMFNLAMIMKPEWFGIKNATTATQISFLTVGIWWIGLAQFSFMSITEKKIKRKQNHNFLFTNGYRELIKIYKEIKKYDTLKRYLLAFLFFNTSVQTVILLASLYGSDELGLDTANLIGIILLIQFIAMAGSYVFAIVSRKIGNIKTLQLLIVIWTVVCVSVSVLDKNHPDITLHFFAIASCIGLAMGGIQSLSRSTYSKLVPINTKDNAVYFSFYDVTEKISIIIGTFSYGFILSITQSMRLSAVILCVFFVIGFIINLRIKEKL</sequence>
<evidence type="ECO:0000256" key="1">
    <source>
        <dbReference type="ARBA" id="ARBA00004127"/>
    </source>
</evidence>
<dbReference type="RefSeq" id="WP_096687041.1">
    <property type="nucleotide sequence ID" value="NZ_AP014564.1"/>
</dbReference>
<evidence type="ECO:0000256" key="4">
    <source>
        <dbReference type="ARBA" id="ARBA00022989"/>
    </source>
</evidence>
<dbReference type="EMBL" id="AP014564">
    <property type="protein sequence ID" value="BAV95333.1"/>
    <property type="molecule type" value="Genomic_DNA"/>
</dbReference>
<feature type="transmembrane region" description="Helical" evidence="6">
    <location>
        <begin position="311"/>
        <end position="329"/>
    </location>
</feature>
<feature type="transmembrane region" description="Helical" evidence="6">
    <location>
        <begin position="156"/>
        <end position="173"/>
    </location>
</feature>
<organism evidence="7 8">
    <name type="scientific">Ichthyobacterium seriolicida</name>
    <dbReference type="NCBI Taxonomy" id="242600"/>
    <lineage>
        <taxon>Bacteria</taxon>
        <taxon>Pseudomonadati</taxon>
        <taxon>Bacteroidota</taxon>
        <taxon>Flavobacteriia</taxon>
        <taxon>Flavobacteriales</taxon>
        <taxon>Ichthyobacteriaceae</taxon>
        <taxon>Ichthyobacterium</taxon>
    </lineage>
</organism>
<keyword evidence="3 6" id="KW-0812">Transmembrane</keyword>
<dbReference type="SUPFAM" id="SSF103473">
    <property type="entry name" value="MFS general substrate transporter"/>
    <property type="match status" value="1"/>
</dbReference>
<protein>
    <submittedName>
        <fullName evidence="7">Major facilitator superfamily permease</fullName>
    </submittedName>
</protein>
<dbReference type="PANTHER" id="PTHR23519:SF1">
    <property type="entry name" value="AUTOPHAGY-RELATED PROTEIN 22"/>
    <property type="match status" value="1"/>
</dbReference>
<dbReference type="InterPro" id="IPR036259">
    <property type="entry name" value="MFS_trans_sf"/>
</dbReference>
<feature type="transmembrane region" description="Helical" evidence="6">
    <location>
        <begin position="57"/>
        <end position="76"/>
    </location>
</feature>
<feature type="transmembrane region" description="Helical" evidence="6">
    <location>
        <begin position="247"/>
        <end position="268"/>
    </location>
</feature>
<reference evidence="7 8" key="1">
    <citation type="submission" date="2014-03" db="EMBL/GenBank/DDBJ databases">
        <title>complete genome sequence of Flavobacteriaceae bacterium JBKA-6.</title>
        <authorList>
            <person name="Takano T."/>
            <person name="Nakamura Y."/>
            <person name="Takuma S."/>
            <person name="Yasuike M."/>
            <person name="Matsuyama T."/>
            <person name="Sakai T."/>
            <person name="Fujiwara A."/>
            <person name="Kimoto K."/>
            <person name="Fukuda Y."/>
            <person name="Kondo H."/>
            <person name="Hirono I."/>
            <person name="Nakayasu C."/>
        </authorList>
    </citation>
    <scope>NUCLEOTIDE SEQUENCE [LARGE SCALE GENOMIC DNA]</scope>
    <source>
        <strain evidence="7 8">JBKA-6</strain>
    </source>
</reference>
<feature type="transmembrane region" description="Helical" evidence="6">
    <location>
        <begin position="88"/>
        <end position="106"/>
    </location>
</feature>
<dbReference type="PANTHER" id="PTHR23519">
    <property type="entry name" value="AUTOPHAGY-RELATED PROTEIN 22"/>
    <property type="match status" value="1"/>
</dbReference>
<dbReference type="GO" id="GO:0012505">
    <property type="term" value="C:endomembrane system"/>
    <property type="evidence" value="ECO:0007669"/>
    <property type="project" value="UniProtKB-SubCell"/>
</dbReference>
<proteinExistence type="predicted"/>